<sequence length="309" mass="34631">MTTTPPIWWIVGDGDLSYSAQCARSETTMHIHATVLETEAHHRRVYHNSDTNTQIIRDAGHTVLFGIDCRQPHPCERVDFLFPHVVGKNNLKRNRKLVRDFLCNASGAQHIYIAVTQEQSTTWQIAQSAALYGLFVTELETRYRPTHHLSSHRGRDRGFRVGDDACRYLLSRTAPSNGDLQLCCRHQLAMKVSATVVDRHLAELLQDNELVVNEDLEVMEYKAPTLVEASTLKNCSLNVYVLHVLMVGKKAPLSRPIADGVREHLEDGVRQKWGLQVAKGGRMVGQLVPYGAHKKEMESSAKADSASSS</sequence>
<feature type="domain" description="25S rRNA (uridine-N(3))-methyltransferase BMT5-like" evidence="1">
    <location>
        <begin position="10"/>
        <end position="137"/>
    </location>
</feature>
<dbReference type="InterPro" id="IPR019446">
    <property type="entry name" value="BMT5-like"/>
</dbReference>
<protein>
    <recommendedName>
        <fullName evidence="1">25S rRNA (uridine-N(3))-methyltransferase BMT5-like domain-containing protein</fullName>
    </recommendedName>
</protein>
<dbReference type="GO" id="GO:0070042">
    <property type="term" value="F:rRNA (uridine-N3-)-methyltransferase activity"/>
    <property type="evidence" value="ECO:0007669"/>
    <property type="project" value="InterPro"/>
</dbReference>
<dbReference type="Pfam" id="PF10354">
    <property type="entry name" value="BMT5-like"/>
    <property type="match status" value="1"/>
</dbReference>
<reference evidence="2" key="1">
    <citation type="submission" date="2021-01" db="EMBL/GenBank/DDBJ databases">
        <authorList>
            <person name="Corre E."/>
            <person name="Pelletier E."/>
            <person name="Niang G."/>
            <person name="Scheremetjew M."/>
            <person name="Finn R."/>
            <person name="Kale V."/>
            <person name="Holt S."/>
            <person name="Cochrane G."/>
            <person name="Meng A."/>
            <person name="Brown T."/>
            <person name="Cohen L."/>
        </authorList>
    </citation>
    <scope>NUCLEOTIDE SEQUENCE</scope>
    <source>
        <strain evidence="2">CCMP3328</strain>
    </source>
</reference>
<evidence type="ECO:0000259" key="1">
    <source>
        <dbReference type="Pfam" id="PF10354"/>
    </source>
</evidence>
<dbReference type="GO" id="GO:0070475">
    <property type="term" value="P:rRNA base methylation"/>
    <property type="evidence" value="ECO:0007669"/>
    <property type="project" value="InterPro"/>
</dbReference>
<name>A0A7R9ZMG5_9STRA</name>
<proteinExistence type="predicted"/>
<dbReference type="EMBL" id="HBEF01011016">
    <property type="protein sequence ID" value="CAD8334844.1"/>
    <property type="molecule type" value="Transcribed_RNA"/>
</dbReference>
<dbReference type="AlphaFoldDB" id="A0A7R9ZMG5"/>
<gene>
    <name evidence="2" type="ORF">CAUS1442_LOCUS6949</name>
</gene>
<accession>A0A7R9ZMG5</accession>
<organism evidence="2">
    <name type="scientific">Craspedostauros australis</name>
    <dbReference type="NCBI Taxonomy" id="1486917"/>
    <lineage>
        <taxon>Eukaryota</taxon>
        <taxon>Sar</taxon>
        <taxon>Stramenopiles</taxon>
        <taxon>Ochrophyta</taxon>
        <taxon>Bacillariophyta</taxon>
        <taxon>Bacillariophyceae</taxon>
        <taxon>Bacillariophycidae</taxon>
        <taxon>Naviculales</taxon>
        <taxon>Naviculaceae</taxon>
        <taxon>Craspedostauros</taxon>
    </lineage>
</organism>
<evidence type="ECO:0000313" key="2">
    <source>
        <dbReference type="EMBL" id="CAD8334844.1"/>
    </source>
</evidence>